<dbReference type="SUPFAM" id="SSF52540">
    <property type="entry name" value="P-loop containing nucleoside triphosphate hydrolases"/>
    <property type="match status" value="1"/>
</dbReference>
<protein>
    <submittedName>
        <fullName evidence="1">Interferon-induced protein 44-like</fullName>
    </submittedName>
</protein>
<sequence>MLHPCCAEMGNRLSTPSHSSPDLSFPPPEPDAILIPWRKMDWKNEKMLQSEVKEFKPSTEVLRLVLYGPTGAGKSSFINSVQRVILSRNAMSALENNTCTGTSFTKKMNIHKLKSARGVPYPLEIVDIMGLQSSEGGIKQEDIVKAFEGHISDEYIFNSGVSITDKDPKYKGKPTLCEKVHCLVCVLPADSVSRMPSRDFEQIKHVRDTASLLGIPQVIIMTKVDKACELVKEDLNKMYHSKKIKEK</sequence>
<dbReference type="PANTHER" id="PTHR14241">
    <property type="entry name" value="INTERFERON-INDUCED PROTEIN 44"/>
    <property type="match status" value="1"/>
</dbReference>
<organism evidence="1 2">
    <name type="scientific">Clarias magur</name>
    <name type="common">Asian catfish</name>
    <name type="synonym">Macropteronotus magur</name>
    <dbReference type="NCBI Taxonomy" id="1594786"/>
    <lineage>
        <taxon>Eukaryota</taxon>
        <taxon>Metazoa</taxon>
        <taxon>Chordata</taxon>
        <taxon>Craniata</taxon>
        <taxon>Vertebrata</taxon>
        <taxon>Euteleostomi</taxon>
        <taxon>Actinopterygii</taxon>
        <taxon>Neopterygii</taxon>
        <taxon>Teleostei</taxon>
        <taxon>Ostariophysi</taxon>
        <taxon>Siluriformes</taxon>
        <taxon>Clariidae</taxon>
        <taxon>Clarias</taxon>
    </lineage>
</organism>
<dbReference type="InterPro" id="IPR027417">
    <property type="entry name" value="P-loop_NTPase"/>
</dbReference>
<dbReference type="EMBL" id="QNUK01000739">
    <property type="protein sequence ID" value="KAF5890003.1"/>
    <property type="molecule type" value="Genomic_DNA"/>
</dbReference>
<evidence type="ECO:0000313" key="2">
    <source>
        <dbReference type="Proteomes" id="UP000727407"/>
    </source>
</evidence>
<keyword evidence="2" id="KW-1185">Reference proteome</keyword>
<dbReference type="OrthoDB" id="25620at2759"/>
<feature type="non-terminal residue" evidence="1">
    <location>
        <position position="1"/>
    </location>
</feature>
<accession>A0A8J4TE81</accession>
<reference evidence="1" key="1">
    <citation type="submission" date="2020-07" db="EMBL/GenBank/DDBJ databases">
        <title>Clarias magur genome sequencing, assembly and annotation.</title>
        <authorList>
            <person name="Kushwaha B."/>
            <person name="Kumar R."/>
            <person name="Das P."/>
            <person name="Joshi C.G."/>
            <person name="Kumar D."/>
            <person name="Nagpure N.S."/>
            <person name="Pandey M."/>
            <person name="Agarwal S."/>
            <person name="Srivastava S."/>
            <person name="Singh M."/>
            <person name="Sahoo L."/>
            <person name="Jayasankar P."/>
            <person name="Meher P.K."/>
            <person name="Koringa P.G."/>
            <person name="Iquebal M.A."/>
            <person name="Das S.P."/>
            <person name="Bit A."/>
            <person name="Patnaik S."/>
            <person name="Patel N."/>
            <person name="Shah T.M."/>
            <person name="Hinsu A."/>
            <person name="Jena J.K."/>
        </authorList>
    </citation>
    <scope>NUCLEOTIDE SEQUENCE</scope>
    <source>
        <strain evidence="1">CIFAMagur01</strain>
        <tissue evidence="1">Testis</tissue>
    </source>
</reference>
<comment type="caution">
    <text evidence="1">The sequence shown here is derived from an EMBL/GenBank/DDBJ whole genome shotgun (WGS) entry which is preliminary data.</text>
</comment>
<dbReference type="Gene3D" id="3.40.50.300">
    <property type="entry name" value="P-loop containing nucleotide triphosphate hydrolases"/>
    <property type="match status" value="1"/>
</dbReference>
<name>A0A8J4TE81_CLAMG</name>
<gene>
    <name evidence="1" type="ORF">DAT39_020296</name>
</gene>
<dbReference type="CDD" id="cd00882">
    <property type="entry name" value="Ras_like_GTPase"/>
    <property type="match status" value="1"/>
</dbReference>
<dbReference type="Proteomes" id="UP000727407">
    <property type="component" value="Unassembled WGS sequence"/>
</dbReference>
<dbReference type="AlphaFoldDB" id="A0A8J4TE81"/>
<proteinExistence type="predicted"/>
<evidence type="ECO:0000313" key="1">
    <source>
        <dbReference type="EMBL" id="KAF5890003.1"/>
    </source>
</evidence>
<dbReference type="PANTHER" id="PTHR14241:SF1">
    <property type="entry name" value="INTERFERON-INDUCED PROTEIN 44-RELATED"/>
    <property type="match status" value="1"/>
</dbReference>
<dbReference type="GO" id="GO:0006955">
    <property type="term" value="P:immune response"/>
    <property type="evidence" value="ECO:0007669"/>
    <property type="project" value="TreeGrafter"/>
</dbReference>